<gene>
    <name evidence="1" type="ORF">GCM10022278_03360</name>
</gene>
<accession>A0ABP7NI00</accession>
<dbReference type="Proteomes" id="UP001501337">
    <property type="component" value="Unassembled WGS sequence"/>
</dbReference>
<protein>
    <recommendedName>
        <fullName evidence="3">Wadjet protein JetD C-terminal domain-containing protein</fullName>
    </recommendedName>
</protein>
<reference evidence="2" key="1">
    <citation type="journal article" date="2019" name="Int. J. Syst. Evol. Microbiol.">
        <title>The Global Catalogue of Microorganisms (GCM) 10K type strain sequencing project: providing services to taxonomists for standard genome sequencing and annotation.</title>
        <authorList>
            <consortium name="The Broad Institute Genomics Platform"/>
            <consortium name="The Broad Institute Genome Sequencing Center for Infectious Disease"/>
            <person name="Wu L."/>
            <person name="Ma J."/>
        </authorList>
    </citation>
    <scope>NUCLEOTIDE SEQUENCE [LARGE SCALE GENOMIC DNA]</scope>
    <source>
        <strain evidence="2">JCM 17555</strain>
    </source>
</reference>
<evidence type="ECO:0008006" key="3">
    <source>
        <dbReference type="Google" id="ProtNLM"/>
    </source>
</evidence>
<evidence type="ECO:0000313" key="1">
    <source>
        <dbReference type="EMBL" id="GAA3947475.1"/>
    </source>
</evidence>
<dbReference type="EMBL" id="BAABBO010000001">
    <property type="protein sequence ID" value="GAA3947475.1"/>
    <property type="molecule type" value="Genomic_DNA"/>
</dbReference>
<dbReference type="RefSeq" id="WP_344802628.1">
    <property type="nucleotide sequence ID" value="NZ_BAABBO010000001.1"/>
</dbReference>
<name>A0ABP7NI00_9GAMM</name>
<comment type="caution">
    <text evidence="1">The sequence shown here is derived from an EMBL/GenBank/DDBJ whole genome shotgun (WGS) entry which is preliminary data.</text>
</comment>
<organism evidence="1 2">
    <name type="scientific">Allohahella marinimesophila</name>
    <dbReference type="NCBI Taxonomy" id="1054972"/>
    <lineage>
        <taxon>Bacteria</taxon>
        <taxon>Pseudomonadati</taxon>
        <taxon>Pseudomonadota</taxon>
        <taxon>Gammaproteobacteria</taxon>
        <taxon>Oceanospirillales</taxon>
        <taxon>Hahellaceae</taxon>
        <taxon>Allohahella</taxon>
    </lineage>
</organism>
<sequence length="269" mass="30028">MTLAGYLEKIRQGKPVNYENFLRCLPADISARHMLIFSTTRVGAQRWLVTCQEAGLIEKLQSAATKPDDRVAAAVLGNSHQTVSEAAILLVYHSLLVDSRPGVVYLSADETVQDFKCKPLALLIENQQNFVQSAAMLRIASAFCGQLLTLENTDVVYGGGSRVNSARITSWLSHYDDIICAFDFDLGGLRMFRALKKRLGIQTTFLQPPDWAPFRDYFIYPPRTTKRFLQAIDLATQLGFTGLAEVIHQTGHFMEQESLLAEPSALERL</sequence>
<proteinExistence type="predicted"/>
<evidence type="ECO:0000313" key="2">
    <source>
        <dbReference type="Proteomes" id="UP001501337"/>
    </source>
</evidence>
<keyword evidence="2" id="KW-1185">Reference proteome</keyword>